<accession>A0A3D4VEH5</accession>
<feature type="repeat" description="TPR" evidence="1">
    <location>
        <begin position="126"/>
        <end position="159"/>
    </location>
</feature>
<dbReference type="InterPro" id="IPR011990">
    <property type="entry name" value="TPR-like_helical_dom_sf"/>
</dbReference>
<gene>
    <name evidence="2" type="ORF">DGD08_16195</name>
</gene>
<dbReference type="Pfam" id="PF13424">
    <property type="entry name" value="TPR_12"/>
    <property type="match status" value="1"/>
</dbReference>
<dbReference type="Gene3D" id="1.25.40.10">
    <property type="entry name" value="Tetratricopeptide repeat domain"/>
    <property type="match status" value="1"/>
</dbReference>
<dbReference type="Proteomes" id="UP000264071">
    <property type="component" value="Unassembled WGS sequence"/>
</dbReference>
<evidence type="ECO:0000256" key="1">
    <source>
        <dbReference type="PROSITE-ProRule" id="PRU00339"/>
    </source>
</evidence>
<comment type="caution">
    <text evidence="2">The sequence shown here is derived from an EMBL/GenBank/DDBJ whole genome shotgun (WGS) entry which is preliminary data.</text>
</comment>
<dbReference type="EMBL" id="DPIY01000011">
    <property type="protein sequence ID" value="HCT58747.1"/>
    <property type="molecule type" value="Genomic_DNA"/>
</dbReference>
<name>A0A3D4VEH5_9BACT</name>
<organism evidence="2 3">
    <name type="scientific">Gemmatimonas aurantiaca</name>
    <dbReference type="NCBI Taxonomy" id="173480"/>
    <lineage>
        <taxon>Bacteria</taxon>
        <taxon>Pseudomonadati</taxon>
        <taxon>Gemmatimonadota</taxon>
        <taxon>Gemmatimonadia</taxon>
        <taxon>Gemmatimonadales</taxon>
        <taxon>Gemmatimonadaceae</taxon>
        <taxon>Gemmatimonas</taxon>
    </lineage>
</organism>
<sequence length="403" mass="44375">MRKPLSPLQAFAADAQGATTRGVPLDHQLLPWLSIAQAADALSSAPRWRLRQDLPHIESLLPEYRGRRPTLTHDAQPAPTESLDQLYERFRSAAEDMELAGCFELAFTTVSAVCRLAIDSGYAALALATVHLGRVARQMNDYDSAEQCYESAVERTIHERDGPLAARGYIGQALIHDMRGNRPAAERLYRKALRAAVFGGGAYVHACQGLMTLSISDNRLADALLFGWKLYDASEQDTETRASALTDLSVVALRAGFFEPAKLGFAQVINMRPAPRALLLALGGAVRAAARLDNTDDIRQLGQAIDTEIARANQPHDAAQVLMYLAEAHWHIGERVAARGALERARVLATTYRYHEYEFRVDAMERDWAASPTLQPSFDEAPVPFSRPSASMRTSIARLTALR</sequence>
<dbReference type="AlphaFoldDB" id="A0A3D4VEH5"/>
<evidence type="ECO:0000313" key="2">
    <source>
        <dbReference type="EMBL" id="HCT58747.1"/>
    </source>
</evidence>
<dbReference type="InterPro" id="IPR019734">
    <property type="entry name" value="TPR_rpt"/>
</dbReference>
<dbReference type="SMART" id="SM00028">
    <property type="entry name" value="TPR"/>
    <property type="match status" value="3"/>
</dbReference>
<evidence type="ECO:0000313" key="3">
    <source>
        <dbReference type="Proteomes" id="UP000264071"/>
    </source>
</evidence>
<dbReference type="SUPFAM" id="SSF48452">
    <property type="entry name" value="TPR-like"/>
    <property type="match status" value="1"/>
</dbReference>
<dbReference type="PROSITE" id="PS50005">
    <property type="entry name" value="TPR"/>
    <property type="match status" value="1"/>
</dbReference>
<protein>
    <submittedName>
        <fullName evidence="2">Tetratricopeptide repeat protein</fullName>
    </submittedName>
</protein>
<keyword evidence="1" id="KW-0802">TPR repeat</keyword>
<reference evidence="2 3" key="1">
    <citation type="journal article" date="2018" name="Nat. Biotechnol.">
        <title>A standardized bacterial taxonomy based on genome phylogeny substantially revises the tree of life.</title>
        <authorList>
            <person name="Parks D.H."/>
            <person name="Chuvochina M."/>
            <person name="Waite D.W."/>
            <person name="Rinke C."/>
            <person name="Skarshewski A."/>
            <person name="Chaumeil P.A."/>
            <person name="Hugenholtz P."/>
        </authorList>
    </citation>
    <scope>NUCLEOTIDE SEQUENCE [LARGE SCALE GENOMIC DNA]</scope>
    <source>
        <strain evidence="2">UBA8844</strain>
    </source>
</reference>
<proteinExistence type="predicted"/>